<dbReference type="RefSeq" id="XP_011646674.1">
    <property type="nucleotide sequence ID" value="XM_011648372.2"/>
</dbReference>
<dbReference type="Proteomes" id="UP000504615">
    <property type="component" value="Unplaced"/>
</dbReference>
<dbReference type="PROSITE" id="PS50190">
    <property type="entry name" value="SEC7"/>
    <property type="match status" value="1"/>
</dbReference>
<evidence type="ECO:0000313" key="2">
    <source>
        <dbReference type="Proteomes" id="UP000504615"/>
    </source>
</evidence>
<dbReference type="PANTHER" id="PTHR10663:SF388">
    <property type="entry name" value="GOLGI-SPECIFIC BREFELDIN A-RESISTANCE GUANINE NUCLEOTIDE EXCHANGE FACTOR 1"/>
    <property type="match status" value="1"/>
</dbReference>
<dbReference type="Gene3D" id="1.10.220.20">
    <property type="match status" value="1"/>
</dbReference>
<dbReference type="InterPro" id="IPR035999">
    <property type="entry name" value="Sec7_dom_sf"/>
</dbReference>
<gene>
    <name evidence="3" type="primary">LOC105433200</name>
</gene>
<name>A0A6I9WVL5_9HYME</name>
<evidence type="ECO:0000313" key="3">
    <source>
        <dbReference type="RefSeq" id="XP_011646674.1"/>
    </source>
</evidence>
<keyword evidence="2" id="KW-1185">Reference proteome</keyword>
<evidence type="ECO:0000259" key="1">
    <source>
        <dbReference type="PROSITE" id="PS50190"/>
    </source>
</evidence>
<dbReference type="KEGG" id="pbar:105433200"/>
<reference evidence="3" key="1">
    <citation type="submission" date="2025-08" db="UniProtKB">
        <authorList>
            <consortium name="RefSeq"/>
        </authorList>
    </citation>
    <scope>IDENTIFICATION</scope>
</reference>
<dbReference type="SUPFAM" id="SSF48425">
    <property type="entry name" value="Sec7 domain"/>
    <property type="match status" value="1"/>
</dbReference>
<proteinExistence type="predicted"/>
<organism evidence="2 3">
    <name type="scientific">Pogonomyrmex barbatus</name>
    <name type="common">red harvester ant</name>
    <dbReference type="NCBI Taxonomy" id="144034"/>
    <lineage>
        <taxon>Eukaryota</taxon>
        <taxon>Metazoa</taxon>
        <taxon>Ecdysozoa</taxon>
        <taxon>Arthropoda</taxon>
        <taxon>Hexapoda</taxon>
        <taxon>Insecta</taxon>
        <taxon>Pterygota</taxon>
        <taxon>Neoptera</taxon>
        <taxon>Endopterygota</taxon>
        <taxon>Hymenoptera</taxon>
        <taxon>Apocrita</taxon>
        <taxon>Aculeata</taxon>
        <taxon>Formicoidea</taxon>
        <taxon>Formicidae</taxon>
        <taxon>Myrmicinae</taxon>
        <taxon>Pogonomyrmex</taxon>
    </lineage>
</organism>
<dbReference type="AlphaFoldDB" id="A0A6I9WVL5"/>
<dbReference type="Pfam" id="PF01369">
    <property type="entry name" value="Sec7"/>
    <property type="match status" value="1"/>
</dbReference>
<dbReference type="InterPro" id="IPR000904">
    <property type="entry name" value="Sec7_dom"/>
</dbReference>
<dbReference type="GeneID" id="105433200"/>
<dbReference type="OrthoDB" id="10258608at2759"/>
<feature type="domain" description="SEC7" evidence="1">
    <location>
        <begin position="112"/>
        <end position="194"/>
    </location>
</feature>
<accession>A0A6I9WVL5</accession>
<protein>
    <submittedName>
        <fullName evidence="3">Golgi-specific brefeldin A-resistance guanine nucleotide exchange factor 1-like</fullName>
    </submittedName>
</protein>
<dbReference type="GO" id="GO:0032012">
    <property type="term" value="P:regulation of ARF protein signal transduction"/>
    <property type="evidence" value="ECO:0007669"/>
    <property type="project" value="InterPro"/>
</dbReference>
<dbReference type="PANTHER" id="PTHR10663">
    <property type="entry name" value="GUANYL-NUCLEOTIDE EXCHANGE FACTOR"/>
    <property type="match status" value="1"/>
</dbReference>
<dbReference type="Pfam" id="PF12783">
    <property type="entry name" value="Sec7-like_HUS"/>
    <property type="match status" value="1"/>
</dbReference>
<dbReference type="GO" id="GO:0005085">
    <property type="term" value="F:guanyl-nucleotide exchange factor activity"/>
    <property type="evidence" value="ECO:0007669"/>
    <property type="project" value="InterPro"/>
</dbReference>
<sequence>MEIVVSESNRISYEQRELALEAIVRLWRIPGLPAELYLNYDCGLYCTNLYEELMKMFSKNVSLPITNGMHTIQLISLDAIIMLIIGMKIRCKGELCKPSRHEASLNLPTREDLLAIKANKRWLVLGTEKFNENPREGIAKLTEHGLLGGTPGHSDPEKVAKLLREYPGLDKKAIGEYISKKETKTFSIISCIISI</sequence>
<dbReference type="InterPro" id="IPR032691">
    <property type="entry name" value="Mon2/Sec7/BIG1-like_HUS"/>
</dbReference>